<gene>
    <name evidence="1" type="ORF">AAU01_33140</name>
</gene>
<evidence type="ECO:0000313" key="1">
    <source>
        <dbReference type="EMBL" id="GEB20559.1"/>
    </source>
</evidence>
<dbReference type="EMBL" id="BJMD01000022">
    <property type="protein sequence ID" value="GEB20559.1"/>
    <property type="molecule type" value="Genomic_DNA"/>
</dbReference>
<evidence type="ECO:0000313" key="2">
    <source>
        <dbReference type="Proteomes" id="UP000317715"/>
    </source>
</evidence>
<name>A0A4Y3NP78_PAEAU</name>
<proteinExistence type="predicted"/>
<sequence length="158" mass="17493">MNVSILDFTSEVTTNDSLYVTVTAEGLVVAVNGKDMITLSGDYQNFLECLELADGSKSCQSIISELSQNGRNPADIHEILTFCMDENIIKTTGYSDLRRGQVSLDEYSYTKWDRQIRNFASLPEIDDQQAVTYQKNLEEAHIAILGVAVLLTSPSSSQ</sequence>
<organism evidence="1 2">
    <name type="scientific">Paenarthrobacter aurescens</name>
    <name type="common">Arthrobacter aurescens</name>
    <dbReference type="NCBI Taxonomy" id="43663"/>
    <lineage>
        <taxon>Bacteria</taxon>
        <taxon>Bacillati</taxon>
        <taxon>Actinomycetota</taxon>
        <taxon>Actinomycetes</taxon>
        <taxon>Micrococcales</taxon>
        <taxon>Micrococcaceae</taxon>
        <taxon>Paenarthrobacter</taxon>
    </lineage>
</organism>
<dbReference type="Proteomes" id="UP000317715">
    <property type="component" value="Unassembled WGS sequence"/>
</dbReference>
<protein>
    <submittedName>
        <fullName evidence="1">Uncharacterized protein</fullName>
    </submittedName>
</protein>
<dbReference type="AlphaFoldDB" id="A0A4Y3NP78"/>
<comment type="caution">
    <text evidence="1">The sequence shown here is derived from an EMBL/GenBank/DDBJ whole genome shotgun (WGS) entry which is preliminary data.</text>
</comment>
<keyword evidence="2" id="KW-1185">Reference proteome</keyword>
<reference evidence="1 2" key="1">
    <citation type="submission" date="2019-06" db="EMBL/GenBank/DDBJ databases">
        <title>Whole genome shotgun sequence of Paenarthrobacter aurescens NBRC 12136.</title>
        <authorList>
            <person name="Hosoyama A."/>
            <person name="Uohara A."/>
            <person name="Ohji S."/>
            <person name="Ichikawa N."/>
        </authorList>
    </citation>
    <scope>NUCLEOTIDE SEQUENCE [LARGE SCALE GENOMIC DNA]</scope>
    <source>
        <strain evidence="1 2">NBRC 12136</strain>
    </source>
</reference>
<accession>A0A4Y3NP78</accession>